<dbReference type="NCBIfam" id="TIGR02686">
    <property type="entry name" value="relax_trwC"/>
    <property type="match status" value="1"/>
</dbReference>
<dbReference type="InterPro" id="IPR014862">
    <property type="entry name" value="TrwC"/>
</dbReference>
<evidence type="ECO:0000313" key="4">
    <source>
        <dbReference type="Proteomes" id="UP000318590"/>
    </source>
</evidence>
<evidence type="ECO:0000256" key="1">
    <source>
        <dbReference type="SAM" id="MobiDB-lite"/>
    </source>
</evidence>
<dbReference type="Proteomes" id="UP000318590">
    <property type="component" value="Unassembled WGS sequence"/>
</dbReference>
<organism evidence="3 4">
    <name type="scientific">Palleronia caenipelagi</name>
    <dbReference type="NCBI Taxonomy" id="2489174"/>
    <lineage>
        <taxon>Bacteria</taxon>
        <taxon>Pseudomonadati</taxon>
        <taxon>Pseudomonadota</taxon>
        <taxon>Alphaproteobacteria</taxon>
        <taxon>Rhodobacterales</taxon>
        <taxon>Roseobacteraceae</taxon>
        <taxon>Palleronia</taxon>
    </lineage>
</organism>
<feature type="domain" description="TrwC relaxase" evidence="2">
    <location>
        <begin position="13"/>
        <end position="286"/>
    </location>
</feature>
<protein>
    <submittedName>
        <fullName evidence="3">Conjugative relaxase</fullName>
    </submittedName>
</protein>
<dbReference type="NCBIfam" id="NF041492">
    <property type="entry name" value="MobF"/>
    <property type="match status" value="1"/>
</dbReference>
<dbReference type="Pfam" id="PF13604">
    <property type="entry name" value="AAA_30"/>
    <property type="match status" value="1"/>
</dbReference>
<dbReference type="AlphaFoldDB" id="A0A547PNQ5"/>
<sequence>MMSPSTVSAGAAASGYYRAEGYYVDGSKEAQEASAWFGKSAEGHNLTGQVDEARFAKILDGETPDGNQVMGRIKDGEREHRPGLDLTFSASKSVSVAALVYGDERLIKAHDEAVKAAMTVVEQRYVQTRVQKNGHMETETGGKIVAGLFRHDTSRALDPQLHTHAVIANMVENSEGRFTALHNDAIFRNRKIITEVYRTELDRNIRALGYETERGKYDEVNIQGVDERLVQGFAKRRQQILEALQERGLPVTPHTSQLAALATRAAKQGAIDRAELRESWRAEALELGVSEKVLAAAITQAEARQAEGLGATPALDPRNDARQAVKFAYTHLSERASVYERVDLMETALRSAKVAGLPEIEREVARLEKAKVLIASGEEKEKLTDMHTVAIERENLRTWRASRRSGGVEKGIVQRLTGDAALARQLSKTTLTDGQRDAVALSLSSRKDRYVAVQGYAGTGKTFAMGKLQHYAEKHGFTVEGYAPSHVAVAALQEAIPQTTTLASLTTRERTHPVEIDKSKTIMVVDEASMISSREMRTLMDHATRTGVARVVFLGDVKQLDAVAAGTPFDQLQKAGIPTAVMDDIQRQRDPALRDAVNHAIKGEARAAIHKIGDNLRVSEDFKEAAAEAWLGLSDSDRAKTRLIALTNKTRNEMNETIREGLKDEGKIRGREVTIQSLEPLQFTRAEAADVRSYKTGDVVYALRSVKASGISRGETYDVVQVDLDKGSLILRSEAGGTPLTVPISPGSRAAQSLIAYDTDQRSVAAGDAVRFKITDKESNVTNGETGRITAVSQSSISIEKEDGTKLDLDPNALAARGIQYNYAATTHAVQGATVDRVIAAMGPDEALTSQKSFYVQISRARDEALLFTSDSDKLAARIEETTGVRQDALSTWRDAMKDDLAEAARAADAARQEAEKAPKDPEQTPEKDASLERSQEPSDAKNKIPETERKDPFEHAAELVDAHRERQKDMTR</sequence>
<evidence type="ECO:0000313" key="3">
    <source>
        <dbReference type="EMBL" id="TRD15777.1"/>
    </source>
</evidence>
<dbReference type="CDD" id="cd17933">
    <property type="entry name" value="DEXSc_RecD-like"/>
    <property type="match status" value="1"/>
</dbReference>
<dbReference type="RefSeq" id="WP_142835628.1">
    <property type="nucleotide sequence ID" value="NZ_VFSV01000034.1"/>
</dbReference>
<reference evidence="3 4" key="1">
    <citation type="submission" date="2019-06" db="EMBL/GenBank/DDBJ databases">
        <title>Paenimaribius caenipelagi gen. nov., sp. nov., isolated from a tidal flat.</title>
        <authorList>
            <person name="Yoon J.-H."/>
        </authorList>
    </citation>
    <scope>NUCLEOTIDE SEQUENCE [LARGE SCALE GENOMIC DNA]</scope>
    <source>
        <strain evidence="3 4">JBTF-M29</strain>
    </source>
</reference>
<name>A0A547PNQ5_9RHOB</name>
<proteinExistence type="predicted"/>
<accession>A0A547PNQ5</accession>
<dbReference type="InterPro" id="IPR027417">
    <property type="entry name" value="P-loop_NTPase"/>
</dbReference>
<dbReference type="SUPFAM" id="SSF55464">
    <property type="entry name" value="Origin of replication-binding domain, RBD-like"/>
    <property type="match status" value="1"/>
</dbReference>
<dbReference type="Pfam" id="PF08751">
    <property type="entry name" value="TrwC"/>
    <property type="match status" value="1"/>
</dbReference>
<dbReference type="SUPFAM" id="SSF52540">
    <property type="entry name" value="P-loop containing nucleoside triphosphate hydrolases"/>
    <property type="match status" value="2"/>
</dbReference>
<keyword evidence="4" id="KW-1185">Reference proteome</keyword>
<dbReference type="EMBL" id="VFSV01000034">
    <property type="protein sequence ID" value="TRD15777.1"/>
    <property type="molecule type" value="Genomic_DNA"/>
</dbReference>
<comment type="caution">
    <text evidence="3">The sequence shown here is derived from an EMBL/GenBank/DDBJ whole genome shotgun (WGS) entry which is preliminary data.</text>
</comment>
<dbReference type="CDD" id="cd18809">
    <property type="entry name" value="SF1_C_RecD"/>
    <property type="match status" value="1"/>
</dbReference>
<feature type="compositionally biased region" description="Basic and acidic residues" evidence="1">
    <location>
        <begin position="909"/>
        <end position="973"/>
    </location>
</feature>
<gene>
    <name evidence="3" type="ORF">FEV53_15055</name>
</gene>
<feature type="region of interest" description="Disordered" evidence="1">
    <location>
        <begin position="903"/>
        <end position="973"/>
    </location>
</feature>
<evidence type="ECO:0000259" key="2">
    <source>
        <dbReference type="Pfam" id="PF08751"/>
    </source>
</evidence>
<dbReference type="OrthoDB" id="98563at2"/>
<dbReference type="InterPro" id="IPR014059">
    <property type="entry name" value="TraI/TrwC_relax"/>
</dbReference>
<dbReference type="Gene3D" id="3.40.50.300">
    <property type="entry name" value="P-loop containing nucleotide triphosphate hydrolases"/>
    <property type="match status" value="1"/>
</dbReference>